<proteinExistence type="predicted"/>
<dbReference type="OrthoDB" id="9822474at2"/>
<dbReference type="RefSeq" id="WP_146884249.1">
    <property type="nucleotide sequence ID" value="NZ_BJXB01000008.1"/>
</dbReference>
<evidence type="ECO:0000313" key="2">
    <source>
        <dbReference type="EMBL" id="GEM46427.1"/>
    </source>
</evidence>
<keyword evidence="3" id="KW-1185">Reference proteome</keyword>
<name>A0A511N1P1_DEIC1</name>
<evidence type="ECO:0000313" key="3">
    <source>
        <dbReference type="Proteomes" id="UP000321306"/>
    </source>
</evidence>
<dbReference type="EMBL" id="BJXB01000008">
    <property type="protein sequence ID" value="GEM46427.1"/>
    <property type="molecule type" value="Genomic_DNA"/>
</dbReference>
<keyword evidence="1" id="KW-0732">Signal</keyword>
<organism evidence="2 3">
    <name type="scientific">Deinococcus cellulosilyticus (strain DSM 18568 / NBRC 106333 / KACC 11606 / 5516J-15)</name>
    <dbReference type="NCBI Taxonomy" id="1223518"/>
    <lineage>
        <taxon>Bacteria</taxon>
        <taxon>Thermotogati</taxon>
        <taxon>Deinococcota</taxon>
        <taxon>Deinococci</taxon>
        <taxon>Deinococcales</taxon>
        <taxon>Deinococcaceae</taxon>
        <taxon>Deinococcus</taxon>
    </lineage>
</organism>
<comment type="caution">
    <text evidence="2">The sequence shown here is derived from an EMBL/GenBank/DDBJ whole genome shotgun (WGS) entry which is preliminary data.</text>
</comment>
<evidence type="ECO:0000256" key="1">
    <source>
        <dbReference type="SAM" id="SignalP"/>
    </source>
</evidence>
<dbReference type="AlphaFoldDB" id="A0A511N1P1"/>
<reference evidence="2 3" key="1">
    <citation type="submission" date="2019-07" db="EMBL/GenBank/DDBJ databases">
        <title>Whole genome shotgun sequence of Deinococcus cellulosilyticus NBRC 106333.</title>
        <authorList>
            <person name="Hosoyama A."/>
            <person name="Uohara A."/>
            <person name="Ohji S."/>
            <person name="Ichikawa N."/>
        </authorList>
    </citation>
    <scope>NUCLEOTIDE SEQUENCE [LARGE SCALE GENOMIC DNA]</scope>
    <source>
        <strain evidence="2 3">NBRC 106333</strain>
    </source>
</reference>
<protein>
    <submittedName>
        <fullName evidence="2">Uncharacterized protein</fullName>
    </submittedName>
</protein>
<sequence length="250" mass="28150">MKRLALSLIAFSALAGTHAQTLIENYHPAPQAKRIPVETCARSQASDAQTLFTCSRVRVVHTHQNVDNYDESPEVLLEMPRGITLSVKMDHLPYFAGEAYQTDLNNDNRTDLIVTLPWGGLGLGGERAVVVFAVSNGEDYVLSAIDSMSFGPASLIRNNGQNLVLHSAFVNTRAIDNRDHSFFVYSPLKIDHGVLKVDSSQEKVWIQYKFKPNSTPTKLLTRWQKTVGWNQYLKWTTEDRMIQGIFRNVQ</sequence>
<feature type="signal peptide" evidence="1">
    <location>
        <begin position="1"/>
        <end position="19"/>
    </location>
</feature>
<dbReference type="Proteomes" id="UP000321306">
    <property type="component" value="Unassembled WGS sequence"/>
</dbReference>
<gene>
    <name evidence="2" type="ORF">DC3_20620</name>
</gene>
<feature type="chain" id="PRO_5022170282" evidence="1">
    <location>
        <begin position="20"/>
        <end position="250"/>
    </location>
</feature>
<accession>A0A511N1P1</accession>